<dbReference type="PANTHER" id="PTHR36454">
    <property type="entry name" value="LMO2823 PROTEIN"/>
    <property type="match status" value="1"/>
</dbReference>
<evidence type="ECO:0000313" key="2">
    <source>
        <dbReference type="Proteomes" id="UP000231267"/>
    </source>
</evidence>
<dbReference type="Pfam" id="PF06245">
    <property type="entry name" value="DUF1015"/>
    <property type="match status" value="1"/>
</dbReference>
<dbReference type="Proteomes" id="UP000231267">
    <property type="component" value="Unassembled WGS sequence"/>
</dbReference>
<name>A0A2J0LD81_9BACT</name>
<proteinExistence type="predicted"/>
<evidence type="ECO:0008006" key="3">
    <source>
        <dbReference type="Google" id="ProtNLM"/>
    </source>
</evidence>
<sequence>MIIHPFRGILYNKKKIKNPADVFSPPYDIISPAEQVAYYRKSPYNVIRLELNKASKRDNSKNNVYTRAAGFFDSWMRNGILERDDKPAIYIYAKTFLHNGKKRNTFGFIAVAKIGKSRHSHVRPHEHTFTAPKEDREKVLDIVGVNLSCIYTLVEDQGLKINRLLREASKARPFIDVKFDKVRHRIWKMSGEKELKKLQQFMKNKQAFIADGHHRYEAAANFRDKNNTPSANYVMMYFASIEDKNLTILPTHRVVKKLPRIPENIFDITPVLNKKKMLEALDKNFGKAHIFGMYADGKFSALKLRNSEKLDVELLHDLILQGAKDIYYTRDAAEAVELVNKKQYKAAFFLNPTRAEEIKDASIRGEKMPHKSTYFYPKLLTGLVMRSLKNLGDFIDV</sequence>
<reference evidence="1 2" key="1">
    <citation type="submission" date="2017-09" db="EMBL/GenBank/DDBJ databases">
        <title>Depth-based differentiation of microbial function through sediment-hosted aquifers and enrichment of novel symbionts in the deep terrestrial subsurface.</title>
        <authorList>
            <person name="Probst A.J."/>
            <person name="Ladd B."/>
            <person name="Jarett J.K."/>
            <person name="Geller-Mcgrath D.E."/>
            <person name="Sieber C.M."/>
            <person name="Emerson J.B."/>
            <person name="Anantharaman K."/>
            <person name="Thomas B.C."/>
            <person name="Malmstrom R."/>
            <person name="Stieglmeier M."/>
            <person name="Klingl A."/>
            <person name="Woyke T."/>
            <person name="Ryan C.M."/>
            <person name="Banfield J.F."/>
        </authorList>
    </citation>
    <scope>NUCLEOTIDE SEQUENCE [LARGE SCALE GENOMIC DNA]</scope>
    <source>
        <strain evidence="1">CG12_big_fil_rev_8_21_14_0_65_43_15</strain>
    </source>
</reference>
<accession>A0A2J0LD81</accession>
<dbReference type="EMBL" id="PFGP01000152">
    <property type="protein sequence ID" value="PIW65802.1"/>
    <property type="molecule type" value="Genomic_DNA"/>
</dbReference>
<evidence type="ECO:0000313" key="1">
    <source>
        <dbReference type="EMBL" id="PIW65802.1"/>
    </source>
</evidence>
<dbReference type="AlphaFoldDB" id="A0A2J0LD81"/>
<organism evidence="1 2">
    <name type="scientific">Candidatus Taenaricola geysiri</name>
    <dbReference type="NCBI Taxonomy" id="1974752"/>
    <lineage>
        <taxon>Bacteria</taxon>
        <taxon>Pseudomonadati</taxon>
        <taxon>Candidatus Omnitrophota</taxon>
        <taxon>Candidatus Taenaricola</taxon>
    </lineage>
</organism>
<dbReference type="PIRSF" id="PIRSF033563">
    <property type="entry name" value="UCP033563"/>
    <property type="match status" value="1"/>
</dbReference>
<dbReference type="PANTHER" id="PTHR36454:SF1">
    <property type="entry name" value="DUF1015 DOMAIN-CONTAINING PROTEIN"/>
    <property type="match status" value="1"/>
</dbReference>
<dbReference type="InterPro" id="IPR008323">
    <property type="entry name" value="UCP033563"/>
</dbReference>
<protein>
    <recommendedName>
        <fullName evidence="3">DUF1015 domain-containing protein</fullName>
    </recommendedName>
</protein>
<gene>
    <name evidence="1" type="ORF">COW11_06665</name>
</gene>
<comment type="caution">
    <text evidence="1">The sequence shown here is derived from an EMBL/GenBank/DDBJ whole genome shotgun (WGS) entry which is preliminary data.</text>
</comment>